<sequence>MAQAGLSELTAFIAIAEQQSFRAAARVLGISPSALSHAMRSLEAKLSVRLFNRTTRSVALTEAGEQLLRRVRPAVADLEDAINEAASARNRPSGTIKISTSEAAALPLVRQVLPEFLDRYPDIRVEFVVDSRFLDIVANGFDAGIRLHDDVPRDMIAVRFQPDMVLAAVASPGYLQRHDAPKEPHELTQHRCIRFRFESGALLEWEMIRRGKNAHVAVDGSLTLGNWNLVVEAALAGIGIAWLPVSHVSEHLTAGRLVHLLPEWSPSFPGLCLYYPANRHLPTALRLFADTVRNWAEKTEQRPREASTPP</sequence>
<keyword evidence="4" id="KW-0804">Transcription</keyword>
<evidence type="ECO:0000259" key="5">
    <source>
        <dbReference type="PROSITE" id="PS50931"/>
    </source>
</evidence>
<dbReference type="EMBL" id="ACFC01000009">
    <property type="protein sequence ID" value="EEE05474.1"/>
    <property type="molecule type" value="Genomic_DNA"/>
</dbReference>
<dbReference type="RefSeq" id="WP_006406722.1">
    <property type="nucleotide sequence ID" value="NZ_ACFC01000009.1"/>
</dbReference>
<evidence type="ECO:0000256" key="3">
    <source>
        <dbReference type="ARBA" id="ARBA00023125"/>
    </source>
</evidence>
<dbReference type="PANTHER" id="PTHR30537:SF1">
    <property type="entry name" value="HTH-TYPE TRANSCRIPTIONAL REGULATOR PGRR"/>
    <property type="match status" value="1"/>
</dbReference>
<dbReference type="InterPro" id="IPR036390">
    <property type="entry name" value="WH_DNA-bd_sf"/>
</dbReference>
<evidence type="ECO:0000256" key="1">
    <source>
        <dbReference type="ARBA" id="ARBA00009437"/>
    </source>
</evidence>
<dbReference type="InterPro" id="IPR036388">
    <property type="entry name" value="WH-like_DNA-bd_sf"/>
</dbReference>
<organism evidence="6 7">
    <name type="scientific">Burkholderia multivorans CGD2</name>
    <dbReference type="NCBI Taxonomy" id="513052"/>
    <lineage>
        <taxon>Bacteria</taxon>
        <taxon>Pseudomonadati</taxon>
        <taxon>Pseudomonadota</taxon>
        <taxon>Betaproteobacteria</taxon>
        <taxon>Burkholderiales</taxon>
        <taxon>Burkholderiaceae</taxon>
        <taxon>Burkholderia</taxon>
        <taxon>Burkholderia cepacia complex</taxon>
    </lineage>
</organism>
<dbReference type="FunFam" id="1.10.10.10:FF:000001">
    <property type="entry name" value="LysR family transcriptional regulator"/>
    <property type="match status" value="1"/>
</dbReference>
<protein>
    <submittedName>
        <fullName evidence="6">LysR substrate binding domain protein</fullName>
    </submittedName>
</protein>
<dbReference type="Gene3D" id="1.10.10.10">
    <property type="entry name" value="Winged helix-like DNA-binding domain superfamily/Winged helix DNA-binding domain"/>
    <property type="match status" value="1"/>
</dbReference>
<dbReference type="GO" id="GO:0003700">
    <property type="term" value="F:DNA-binding transcription factor activity"/>
    <property type="evidence" value="ECO:0007669"/>
    <property type="project" value="InterPro"/>
</dbReference>
<evidence type="ECO:0000256" key="2">
    <source>
        <dbReference type="ARBA" id="ARBA00023015"/>
    </source>
</evidence>
<comment type="caution">
    <text evidence="6">The sequence shown here is derived from an EMBL/GenBank/DDBJ whole genome shotgun (WGS) entry which is preliminary data.</text>
</comment>
<proteinExistence type="inferred from homology"/>
<name>B9BUH7_9BURK</name>
<evidence type="ECO:0000256" key="4">
    <source>
        <dbReference type="ARBA" id="ARBA00023163"/>
    </source>
</evidence>
<dbReference type="GO" id="GO:0006351">
    <property type="term" value="P:DNA-templated transcription"/>
    <property type="evidence" value="ECO:0007669"/>
    <property type="project" value="TreeGrafter"/>
</dbReference>
<dbReference type="InterPro" id="IPR005119">
    <property type="entry name" value="LysR_subst-bd"/>
</dbReference>
<dbReference type="AlphaFoldDB" id="B9BUH7"/>
<gene>
    <name evidence="6" type="ORF">BURMUCGD2_3717</name>
</gene>
<dbReference type="Pfam" id="PF03466">
    <property type="entry name" value="LysR_substrate"/>
    <property type="match status" value="1"/>
</dbReference>
<dbReference type="Pfam" id="PF00126">
    <property type="entry name" value="HTH_1"/>
    <property type="match status" value="1"/>
</dbReference>
<dbReference type="CDD" id="cd08474">
    <property type="entry name" value="PBP2_CrgA_like_5"/>
    <property type="match status" value="1"/>
</dbReference>
<dbReference type="InterPro" id="IPR000847">
    <property type="entry name" value="LysR_HTH_N"/>
</dbReference>
<keyword evidence="3" id="KW-0238">DNA-binding</keyword>
<dbReference type="Gene3D" id="3.40.190.290">
    <property type="match status" value="1"/>
</dbReference>
<keyword evidence="2" id="KW-0805">Transcription regulation</keyword>
<comment type="similarity">
    <text evidence="1">Belongs to the LysR transcriptional regulatory family.</text>
</comment>
<dbReference type="Proteomes" id="UP000004535">
    <property type="component" value="Unassembled WGS sequence"/>
</dbReference>
<dbReference type="GO" id="GO:0043565">
    <property type="term" value="F:sequence-specific DNA binding"/>
    <property type="evidence" value="ECO:0007669"/>
    <property type="project" value="TreeGrafter"/>
</dbReference>
<reference evidence="6 7" key="1">
    <citation type="journal article" date="2012" name="J. Bacteriol.">
        <title>Draft Genome Sequence Determination for Cystic Fibrosis and Chronic Granulomatous Disease Burkholderia multivorans Isolates.</title>
        <authorList>
            <person name="Varga J.J."/>
            <person name="Losada L."/>
            <person name="Zelazny A.M."/>
            <person name="Brinkac L."/>
            <person name="Harkins D."/>
            <person name="Radune D."/>
            <person name="Hostetler J."/>
            <person name="Sampaio E.P."/>
            <person name="Ronning C.M."/>
            <person name="Nierman W.C."/>
            <person name="Greenberg D.E."/>
            <person name="Holland S.M."/>
            <person name="Goldberg J.B."/>
        </authorList>
    </citation>
    <scope>NUCLEOTIDE SEQUENCE [LARGE SCALE GENOMIC DNA]</scope>
    <source>
        <strain evidence="6 7">CGD2</strain>
    </source>
</reference>
<feature type="domain" description="HTH lysR-type" evidence="5">
    <location>
        <begin position="6"/>
        <end position="61"/>
    </location>
</feature>
<accession>B9BUH7</accession>
<dbReference type="SUPFAM" id="SSF46785">
    <property type="entry name" value="Winged helix' DNA-binding domain"/>
    <property type="match status" value="1"/>
</dbReference>
<dbReference type="SUPFAM" id="SSF53850">
    <property type="entry name" value="Periplasmic binding protein-like II"/>
    <property type="match status" value="1"/>
</dbReference>
<evidence type="ECO:0000313" key="6">
    <source>
        <dbReference type="EMBL" id="EEE05474.1"/>
    </source>
</evidence>
<dbReference type="PROSITE" id="PS50931">
    <property type="entry name" value="HTH_LYSR"/>
    <property type="match status" value="1"/>
</dbReference>
<dbReference type="PANTHER" id="PTHR30537">
    <property type="entry name" value="HTH-TYPE TRANSCRIPTIONAL REGULATOR"/>
    <property type="match status" value="1"/>
</dbReference>
<evidence type="ECO:0000313" key="7">
    <source>
        <dbReference type="Proteomes" id="UP000004535"/>
    </source>
</evidence>
<dbReference type="InterPro" id="IPR058163">
    <property type="entry name" value="LysR-type_TF_proteobact-type"/>
</dbReference>